<dbReference type="InterPro" id="IPR045864">
    <property type="entry name" value="aa-tRNA-synth_II/BPL/LPL"/>
</dbReference>
<dbReference type="InterPro" id="IPR015807">
    <property type="entry name" value="His-tRNA-ligase"/>
</dbReference>
<feature type="binding site" evidence="9">
    <location>
        <position position="112"/>
    </location>
    <ligand>
        <name>L-histidine</name>
        <dbReference type="ChEBI" id="CHEBI:57595"/>
    </ligand>
</feature>
<keyword evidence="2 8" id="KW-0436">Ligase</keyword>
<dbReference type="PROSITE" id="PS50862">
    <property type="entry name" value="AA_TRNA_LIGASE_II"/>
    <property type="match status" value="1"/>
</dbReference>
<dbReference type="InterPro" id="IPR041715">
    <property type="entry name" value="HisRS-like_core"/>
</dbReference>
<dbReference type="PIRSF" id="PIRSF001549">
    <property type="entry name" value="His-tRNA_synth"/>
    <property type="match status" value="1"/>
</dbReference>
<dbReference type="Gene3D" id="3.30.930.10">
    <property type="entry name" value="Bira Bifunctional Protein, Domain 2"/>
    <property type="match status" value="1"/>
</dbReference>
<evidence type="ECO:0000256" key="6">
    <source>
        <dbReference type="ARBA" id="ARBA00023146"/>
    </source>
</evidence>
<evidence type="ECO:0000256" key="1">
    <source>
        <dbReference type="ARBA" id="ARBA00008226"/>
    </source>
</evidence>
<dbReference type="GO" id="GO:0006427">
    <property type="term" value="P:histidyl-tRNA aminoacylation"/>
    <property type="evidence" value="ECO:0007669"/>
    <property type="project" value="UniProtKB-UniRule"/>
</dbReference>
<evidence type="ECO:0000256" key="5">
    <source>
        <dbReference type="ARBA" id="ARBA00022917"/>
    </source>
</evidence>
<dbReference type="InterPro" id="IPR036621">
    <property type="entry name" value="Anticodon-bd_dom_sf"/>
</dbReference>
<comment type="caution">
    <text evidence="11">The sequence shown here is derived from an EMBL/GenBank/DDBJ whole genome shotgun (WGS) entry which is preliminary data.</text>
</comment>
<organism evidence="11 12">
    <name type="scientific">Candidatus Wallbacteria bacterium HGW-Wallbacteria-1</name>
    <dbReference type="NCBI Taxonomy" id="2013854"/>
    <lineage>
        <taxon>Bacteria</taxon>
        <taxon>Candidatus Walliibacteriota</taxon>
    </lineage>
</organism>
<dbReference type="CDD" id="cd00859">
    <property type="entry name" value="HisRS_anticodon"/>
    <property type="match status" value="1"/>
</dbReference>
<evidence type="ECO:0000256" key="4">
    <source>
        <dbReference type="ARBA" id="ARBA00022840"/>
    </source>
</evidence>
<protein>
    <recommendedName>
        <fullName evidence="8">Histidine--tRNA ligase</fullName>
        <ecNumber evidence="8">6.1.1.21</ecNumber>
    </recommendedName>
    <alternativeName>
        <fullName evidence="8">Histidyl-tRNA synthetase</fullName>
        <shortName evidence="8">HisRS</shortName>
    </alternativeName>
</protein>
<keyword evidence="3 8" id="KW-0547">Nucleotide-binding</keyword>
<keyword evidence="4 8" id="KW-0067">ATP-binding</keyword>
<dbReference type="EC" id="6.1.1.21" evidence="8"/>
<dbReference type="HAMAP" id="MF_00127">
    <property type="entry name" value="His_tRNA_synth"/>
    <property type="match status" value="1"/>
</dbReference>
<evidence type="ECO:0000256" key="3">
    <source>
        <dbReference type="ARBA" id="ARBA00022741"/>
    </source>
</evidence>
<dbReference type="InterPro" id="IPR004154">
    <property type="entry name" value="Anticodon-bd"/>
</dbReference>
<accession>A0A2N1PLW9</accession>
<feature type="binding site" evidence="9">
    <location>
        <begin position="81"/>
        <end position="83"/>
    </location>
    <ligand>
        <name>L-histidine</name>
        <dbReference type="ChEBI" id="CHEBI:57595"/>
    </ligand>
</feature>
<dbReference type="AlphaFoldDB" id="A0A2N1PLW9"/>
<evidence type="ECO:0000256" key="9">
    <source>
        <dbReference type="PIRSR" id="PIRSR001549-1"/>
    </source>
</evidence>
<dbReference type="GO" id="GO:0005737">
    <property type="term" value="C:cytoplasm"/>
    <property type="evidence" value="ECO:0007669"/>
    <property type="project" value="UniProtKB-SubCell"/>
</dbReference>
<evidence type="ECO:0000313" key="12">
    <source>
        <dbReference type="Proteomes" id="UP000233256"/>
    </source>
</evidence>
<dbReference type="SUPFAM" id="SSF52954">
    <property type="entry name" value="Class II aaRS ABD-related"/>
    <property type="match status" value="1"/>
</dbReference>
<evidence type="ECO:0000259" key="10">
    <source>
        <dbReference type="PROSITE" id="PS50862"/>
    </source>
</evidence>
<feature type="binding site" evidence="9">
    <location>
        <position position="130"/>
    </location>
    <ligand>
        <name>L-histidine</name>
        <dbReference type="ChEBI" id="CHEBI:57595"/>
    </ligand>
</feature>
<dbReference type="NCBIfam" id="TIGR00442">
    <property type="entry name" value="hisS"/>
    <property type="match status" value="1"/>
</dbReference>
<evidence type="ECO:0000256" key="7">
    <source>
        <dbReference type="ARBA" id="ARBA00047639"/>
    </source>
</evidence>
<dbReference type="Gene3D" id="3.40.50.800">
    <property type="entry name" value="Anticodon-binding domain"/>
    <property type="match status" value="1"/>
</dbReference>
<comment type="subcellular location">
    <subcellularLocation>
        <location evidence="8">Cytoplasm</location>
    </subcellularLocation>
</comment>
<evidence type="ECO:0000256" key="8">
    <source>
        <dbReference type="HAMAP-Rule" id="MF_00127"/>
    </source>
</evidence>
<dbReference type="Pfam" id="PF13393">
    <property type="entry name" value="tRNA-synt_His"/>
    <property type="match status" value="1"/>
</dbReference>
<proteinExistence type="inferred from homology"/>
<evidence type="ECO:0000313" key="11">
    <source>
        <dbReference type="EMBL" id="PKK89338.1"/>
    </source>
</evidence>
<dbReference type="GO" id="GO:0005524">
    <property type="term" value="F:ATP binding"/>
    <property type="evidence" value="ECO:0007669"/>
    <property type="project" value="UniProtKB-UniRule"/>
</dbReference>
<dbReference type="InterPro" id="IPR004516">
    <property type="entry name" value="HisRS/HisZ"/>
</dbReference>
<feature type="binding site" evidence="9">
    <location>
        <begin position="260"/>
        <end position="261"/>
    </location>
    <ligand>
        <name>L-histidine</name>
        <dbReference type="ChEBI" id="CHEBI:57595"/>
    </ligand>
</feature>
<dbReference type="EMBL" id="PGXC01000020">
    <property type="protein sequence ID" value="PKK89338.1"/>
    <property type="molecule type" value="Genomic_DNA"/>
</dbReference>
<evidence type="ECO:0000256" key="2">
    <source>
        <dbReference type="ARBA" id="ARBA00022598"/>
    </source>
</evidence>
<comment type="subunit">
    <text evidence="8">Homodimer.</text>
</comment>
<dbReference type="Proteomes" id="UP000233256">
    <property type="component" value="Unassembled WGS sequence"/>
</dbReference>
<dbReference type="Pfam" id="PF03129">
    <property type="entry name" value="HGTP_anticodon"/>
    <property type="match status" value="1"/>
</dbReference>
<keyword evidence="6 8" id="KW-0030">Aminoacyl-tRNA synthetase</keyword>
<dbReference type="InterPro" id="IPR006195">
    <property type="entry name" value="aa-tRNA-synth_II"/>
</dbReference>
<feature type="binding site" evidence="9">
    <location>
        <position position="126"/>
    </location>
    <ligand>
        <name>L-histidine</name>
        <dbReference type="ChEBI" id="CHEBI:57595"/>
    </ligand>
</feature>
<dbReference type="CDD" id="cd00773">
    <property type="entry name" value="HisRS-like_core"/>
    <property type="match status" value="1"/>
</dbReference>
<dbReference type="PANTHER" id="PTHR43707">
    <property type="entry name" value="HISTIDYL-TRNA SYNTHETASE"/>
    <property type="match status" value="1"/>
</dbReference>
<reference evidence="11 12" key="1">
    <citation type="journal article" date="2017" name="ISME J.">
        <title>Potential for microbial H2 and metal transformations associated with novel bacteria and archaea in deep terrestrial subsurface sediments.</title>
        <authorList>
            <person name="Hernsdorf A.W."/>
            <person name="Amano Y."/>
            <person name="Miyakawa K."/>
            <person name="Ise K."/>
            <person name="Suzuki Y."/>
            <person name="Anantharaman K."/>
            <person name="Probst A."/>
            <person name="Burstein D."/>
            <person name="Thomas B.C."/>
            <person name="Banfield J.F."/>
        </authorList>
    </citation>
    <scope>NUCLEOTIDE SEQUENCE [LARGE SCALE GENOMIC DNA]</scope>
    <source>
        <strain evidence="11">HGW-Wallbacteria-1</strain>
    </source>
</reference>
<comment type="similarity">
    <text evidence="1 8">Belongs to the class-II aminoacyl-tRNA synthetase family.</text>
</comment>
<comment type="catalytic activity">
    <reaction evidence="7 8">
        <text>tRNA(His) + L-histidine + ATP = L-histidyl-tRNA(His) + AMP + diphosphate + H(+)</text>
        <dbReference type="Rhea" id="RHEA:17313"/>
        <dbReference type="Rhea" id="RHEA-COMP:9665"/>
        <dbReference type="Rhea" id="RHEA-COMP:9689"/>
        <dbReference type="ChEBI" id="CHEBI:15378"/>
        <dbReference type="ChEBI" id="CHEBI:30616"/>
        <dbReference type="ChEBI" id="CHEBI:33019"/>
        <dbReference type="ChEBI" id="CHEBI:57595"/>
        <dbReference type="ChEBI" id="CHEBI:78442"/>
        <dbReference type="ChEBI" id="CHEBI:78527"/>
        <dbReference type="ChEBI" id="CHEBI:456215"/>
        <dbReference type="EC" id="6.1.1.21"/>
    </reaction>
</comment>
<keyword evidence="5 8" id="KW-0648">Protein biosynthesis</keyword>
<keyword evidence="8" id="KW-0963">Cytoplasm</keyword>
<name>A0A2N1PLW9_9BACT</name>
<gene>
    <name evidence="8" type="primary">hisS</name>
    <name evidence="11" type="ORF">CVV64_14840</name>
</gene>
<dbReference type="SUPFAM" id="SSF55681">
    <property type="entry name" value="Class II aaRS and biotin synthetases"/>
    <property type="match status" value="1"/>
</dbReference>
<feature type="domain" description="Aminoacyl-transfer RNA synthetases class-II family profile" evidence="10">
    <location>
        <begin position="27"/>
        <end position="343"/>
    </location>
</feature>
<feature type="binding site" evidence="9">
    <location>
        <position position="256"/>
    </location>
    <ligand>
        <name>L-histidine</name>
        <dbReference type="ChEBI" id="CHEBI:57595"/>
    </ligand>
</feature>
<sequence length="423" mass="46343">MEIKAPRGTKDVLPREMGEWYFAENTFREVTGSFGFREIRTPTFEFTELFSRGAGETSDIVTKEMYTFLDKGERSITLKAEGTAPVVRALLENRLHGETLPLRLAYMTPVFRYEKPQAGRLREHHQMGVELIGSAEPAADAEVIALAGEMIARGSIAGVTLKLNSVGCPKCRPDYNRALMDFLTPLQGLCDDCNSRRERNPLRVLDCKNRGCQKILESAPSILDSICPECSEHFTMVRRILDLRGIAYSVDPRMVRGLDYYTRTAFEFLSDALGAVATVCGGGRYDGLIEKLGGPAIPAVGFGMGIERYLILVRESGAMKAVSLDADIYLVAAPGTEAIKLIPLADSLRLQGVSVEFDLMGRSFKAQMKHAGKSGARCLSVIGQEELSSGKFKIKNLGSGAEEETLAGTMAQIIRSFRDSSAS</sequence>
<dbReference type="GO" id="GO:0004821">
    <property type="term" value="F:histidine-tRNA ligase activity"/>
    <property type="evidence" value="ECO:0007669"/>
    <property type="project" value="UniProtKB-UniRule"/>
</dbReference>
<dbReference type="PANTHER" id="PTHR43707:SF1">
    <property type="entry name" value="HISTIDINE--TRNA LIGASE, MITOCHONDRIAL-RELATED"/>
    <property type="match status" value="1"/>
</dbReference>
<dbReference type="InterPro" id="IPR033656">
    <property type="entry name" value="HisRS_anticodon"/>
</dbReference>